<evidence type="ECO:0000313" key="2">
    <source>
        <dbReference type="EMBL" id="KAF7377151.1"/>
    </source>
</evidence>
<comment type="caution">
    <text evidence="2">The sequence shown here is derived from an EMBL/GenBank/DDBJ whole genome shotgun (WGS) entry which is preliminary data.</text>
</comment>
<dbReference type="Proteomes" id="UP000623467">
    <property type="component" value="Unassembled WGS sequence"/>
</dbReference>
<dbReference type="EMBL" id="JACAZH010000001">
    <property type="protein sequence ID" value="KAF7377151.1"/>
    <property type="molecule type" value="Genomic_DNA"/>
</dbReference>
<evidence type="ECO:0000256" key="1">
    <source>
        <dbReference type="SAM" id="Phobius"/>
    </source>
</evidence>
<feature type="transmembrane region" description="Helical" evidence="1">
    <location>
        <begin position="30"/>
        <end position="53"/>
    </location>
</feature>
<accession>A0A8H6ZIW3</accession>
<gene>
    <name evidence="2" type="ORF">MSAN_00134200</name>
</gene>
<dbReference type="AlphaFoldDB" id="A0A8H6ZIW3"/>
<keyword evidence="1" id="KW-1133">Transmembrane helix</keyword>
<proteinExistence type="predicted"/>
<feature type="transmembrane region" description="Helical" evidence="1">
    <location>
        <begin position="242"/>
        <end position="263"/>
    </location>
</feature>
<protein>
    <submittedName>
        <fullName evidence="2">Uncharacterized protein</fullName>
    </submittedName>
</protein>
<reference evidence="2" key="1">
    <citation type="submission" date="2020-05" db="EMBL/GenBank/DDBJ databases">
        <title>Mycena genomes resolve the evolution of fungal bioluminescence.</title>
        <authorList>
            <person name="Tsai I.J."/>
        </authorList>
    </citation>
    <scope>NUCLEOTIDE SEQUENCE</scope>
    <source>
        <strain evidence="2">160909Yilan</strain>
    </source>
</reference>
<keyword evidence="1" id="KW-0812">Transmembrane</keyword>
<keyword evidence="3" id="KW-1185">Reference proteome</keyword>
<name>A0A8H6ZIW3_9AGAR</name>
<sequence length="279" mass="31614">MKTRALPHLSLVHLDHEFCFPQDFRSLLDLLRFSLVSLSLSLDLSLAIAMVLLSLREPPTPSNASTLKLVVIQEQLSRIPNLITRPHGVMNLPTGVERFSTKEASQLGFPPLQLTGTAIVDFWDANVYNELRQFHQAKGFDPDSQDLVRHLAGHFISCQTGLIRILPVIRISTWYMHRMMSLSIRRPQMFDVDSEVPDPEEDNHDNVRKDCSTSECVEIILNCQQADAVHDGTAALSARFKFLIYLQLVLFLFLGFSLLHDYIGREDCSLVFCAQCSQC</sequence>
<organism evidence="2 3">
    <name type="scientific">Mycena sanguinolenta</name>
    <dbReference type="NCBI Taxonomy" id="230812"/>
    <lineage>
        <taxon>Eukaryota</taxon>
        <taxon>Fungi</taxon>
        <taxon>Dikarya</taxon>
        <taxon>Basidiomycota</taxon>
        <taxon>Agaricomycotina</taxon>
        <taxon>Agaricomycetes</taxon>
        <taxon>Agaricomycetidae</taxon>
        <taxon>Agaricales</taxon>
        <taxon>Marasmiineae</taxon>
        <taxon>Mycenaceae</taxon>
        <taxon>Mycena</taxon>
    </lineage>
</organism>
<dbReference type="OrthoDB" id="10678129at2759"/>
<evidence type="ECO:0000313" key="3">
    <source>
        <dbReference type="Proteomes" id="UP000623467"/>
    </source>
</evidence>
<keyword evidence="1" id="KW-0472">Membrane</keyword>